<keyword evidence="2" id="KW-0238">DNA-binding</keyword>
<dbReference type="RefSeq" id="WP_329268806.1">
    <property type="nucleotide sequence ID" value="NZ_CP107755.1"/>
</dbReference>
<dbReference type="PROSITE" id="PS01124">
    <property type="entry name" value="HTH_ARAC_FAMILY_2"/>
    <property type="match status" value="1"/>
</dbReference>
<evidence type="ECO:0000259" key="4">
    <source>
        <dbReference type="PROSITE" id="PS01124"/>
    </source>
</evidence>
<dbReference type="Pfam" id="PF12833">
    <property type="entry name" value="HTH_18"/>
    <property type="match status" value="1"/>
</dbReference>
<name>A0ABZ1X694_9ACTN</name>
<evidence type="ECO:0000256" key="1">
    <source>
        <dbReference type="ARBA" id="ARBA00023015"/>
    </source>
</evidence>
<sequence length="331" mass="37431">MSIIEFLSDLRKVDFGISMVDFAPLPIPVVPYTPVCRSGSGIAVMPFQELLEQVPPAFLASPHRLGFHEILLVTEGTGHFSIDSTTIECRPGSLVWLRPNQIVQYATQPPMKGDLIMFTEAFPLRMQASVGMLDDVLRPSHWQLREDELSDLARVLELLREEFRRADRDLGEHLLQHLLSVVLLTVTRVCRSRQENRLVHDGTDHRGLELFQRFRQDLDRSFRVTRRVEDYAAALNCTTQALSRACRNVIGTSAKSVIDARVALEARRLLAHTRLPVGAVARQLGFTEVTNFTKFFIRRVNMTPGAFRRVHGVNFDGWENRGSTGDGDTGR</sequence>
<dbReference type="EMBL" id="CP109011">
    <property type="protein sequence ID" value="WUT47043.1"/>
    <property type="molecule type" value="Genomic_DNA"/>
</dbReference>
<evidence type="ECO:0000313" key="5">
    <source>
        <dbReference type="EMBL" id="WUT47043.1"/>
    </source>
</evidence>
<dbReference type="Proteomes" id="UP001432168">
    <property type="component" value="Chromosome"/>
</dbReference>
<gene>
    <name evidence="5" type="ORF">OG929_34145</name>
</gene>
<proteinExistence type="predicted"/>
<keyword evidence="6" id="KW-1185">Reference proteome</keyword>
<evidence type="ECO:0000313" key="6">
    <source>
        <dbReference type="Proteomes" id="UP001432168"/>
    </source>
</evidence>
<keyword evidence="1" id="KW-0805">Transcription regulation</keyword>
<dbReference type="GeneID" id="95697242"/>
<feature type="domain" description="HTH araC/xylS-type" evidence="4">
    <location>
        <begin position="208"/>
        <end position="310"/>
    </location>
</feature>
<organism evidence="5 6">
    <name type="scientific">Streptomyces pseudovenezuelae</name>
    <dbReference type="NCBI Taxonomy" id="67350"/>
    <lineage>
        <taxon>Bacteria</taxon>
        <taxon>Bacillati</taxon>
        <taxon>Actinomycetota</taxon>
        <taxon>Actinomycetes</taxon>
        <taxon>Kitasatosporales</taxon>
        <taxon>Streptomycetaceae</taxon>
        <taxon>Streptomyces</taxon>
        <taxon>Streptomyces aurantiacus group</taxon>
    </lineage>
</organism>
<dbReference type="SMART" id="SM00342">
    <property type="entry name" value="HTH_ARAC"/>
    <property type="match status" value="1"/>
</dbReference>
<dbReference type="Gene3D" id="1.10.10.60">
    <property type="entry name" value="Homeodomain-like"/>
    <property type="match status" value="1"/>
</dbReference>
<dbReference type="PANTHER" id="PTHR43280">
    <property type="entry name" value="ARAC-FAMILY TRANSCRIPTIONAL REGULATOR"/>
    <property type="match status" value="1"/>
</dbReference>
<dbReference type="InterPro" id="IPR014710">
    <property type="entry name" value="RmlC-like_jellyroll"/>
</dbReference>
<dbReference type="SUPFAM" id="SSF46689">
    <property type="entry name" value="Homeodomain-like"/>
    <property type="match status" value="1"/>
</dbReference>
<dbReference type="InterPro" id="IPR003313">
    <property type="entry name" value="AraC-bd"/>
</dbReference>
<dbReference type="InterPro" id="IPR009057">
    <property type="entry name" value="Homeodomain-like_sf"/>
</dbReference>
<dbReference type="Pfam" id="PF02311">
    <property type="entry name" value="AraC_binding"/>
    <property type="match status" value="1"/>
</dbReference>
<evidence type="ECO:0000256" key="3">
    <source>
        <dbReference type="ARBA" id="ARBA00023163"/>
    </source>
</evidence>
<reference evidence="5" key="1">
    <citation type="submission" date="2022-10" db="EMBL/GenBank/DDBJ databases">
        <title>The complete genomes of actinobacterial strains from the NBC collection.</title>
        <authorList>
            <person name="Joergensen T.S."/>
            <person name="Alvarez Arevalo M."/>
            <person name="Sterndorff E.B."/>
            <person name="Faurdal D."/>
            <person name="Vuksanovic O."/>
            <person name="Mourched A.-S."/>
            <person name="Charusanti P."/>
            <person name="Shaw S."/>
            <person name="Blin K."/>
            <person name="Weber T."/>
        </authorList>
    </citation>
    <scope>NUCLEOTIDE SEQUENCE</scope>
    <source>
        <strain evidence="5">NBC_00686</strain>
    </source>
</reference>
<dbReference type="SUPFAM" id="SSF51215">
    <property type="entry name" value="Regulatory protein AraC"/>
    <property type="match status" value="1"/>
</dbReference>
<accession>A0ABZ1X694</accession>
<dbReference type="PANTHER" id="PTHR43280:SF32">
    <property type="entry name" value="TRANSCRIPTIONAL REGULATORY PROTEIN"/>
    <property type="match status" value="1"/>
</dbReference>
<dbReference type="InterPro" id="IPR037923">
    <property type="entry name" value="HTH-like"/>
</dbReference>
<keyword evidence="3" id="KW-0804">Transcription</keyword>
<evidence type="ECO:0000256" key="2">
    <source>
        <dbReference type="ARBA" id="ARBA00023125"/>
    </source>
</evidence>
<dbReference type="InterPro" id="IPR018060">
    <property type="entry name" value="HTH_AraC"/>
</dbReference>
<protein>
    <submittedName>
        <fullName evidence="5">AraC family transcriptional regulator</fullName>
    </submittedName>
</protein>
<dbReference type="Gene3D" id="2.60.120.10">
    <property type="entry name" value="Jelly Rolls"/>
    <property type="match status" value="1"/>
</dbReference>